<dbReference type="Proteomes" id="UP000198406">
    <property type="component" value="Unassembled WGS sequence"/>
</dbReference>
<comment type="caution">
    <text evidence="2">The sequence shown here is derived from an EMBL/GenBank/DDBJ whole genome shotgun (WGS) entry which is preliminary data.</text>
</comment>
<accession>A0A1Z5JS51</accession>
<dbReference type="AlphaFoldDB" id="A0A1Z5JS51"/>
<dbReference type="InParanoid" id="A0A1Z5JS51"/>
<keyword evidence="3" id="KW-1185">Reference proteome</keyword>
<evidence type="ECO:0000313" key="3">
    <source>
        <dbReference type="Proteomes" id="UP000198406"/>
    </source>
</evidence>
<evidence type="ECO:0000313" key="2">
    <source>
        <dbReference type="EMBL" id="GAX16598.1"/>
    </source>
</evidence>
<evidence type="ECO:0000256" key="1">
    <source>
        <dbReference type="SAM" id="MobiDB-lite"/>
    </source>
</evidence>
<reference evidence="2 3" key="1">
    <citation type="journal article" date="2015" name="Plant Cell">
        <title>Oil accumulation by the oleaginous diatom Fistulifera solaris as revealed by the genome and transcriptome.</title>
        <authorList>
            <person name="Tanaka T."/>
            <person name="Maeda Y."/>
            <person name="Veluchamy A."/>
            <person name="Tanaka M."/>
            <person name="Abida H."/>
            <person name="Marechal E."/>
            <person name="Bowler C."/>
            <person name="Muto M."/>
            <person name="Sunaga Y."/>
            <person name="Tanaka M."/>
            <person name="Yoshino T."/>
            <person name="Taniguchi T."/>
            <person name="Fukuda Y."/>
            <person name="Nemoto M."/>
            <person name="Matsumoto M."/>
            <person name="Wong P.S."/>
            <person name="Aburatani S."/>
            <person name="Fujibuchi W."/>
        </authorList>
    </citation>
    <scope>NUCLEOTIDE SEQUENCE [LARGE SCALE GENOMIC DNA]</scope>
    <source>
        <strain evidence="2 3">JPCC DA0580</strain>
    </source>
</reference>
<feature type="compositionally biased region" description="Polar residues" evidence="1">
    <location>
        <begin position="242"/>
        <end position="251"/>
    </location>
</feature>
<feature type="region of interest" description="Disordered" evidence="1">
    <location>
        <begin position="57"/>
        <end position="91"/>
    </location>
</feature>
<feature type="compositionally biased region" description="Low complexity" evidence="1">
    <location>
        <begin position="76"/>
        <end position="88"/>
    </location>
</feature>
<sequence length="469" mass="51476">METNNADENDECNLDNTLIESLFYNEMMLMEESPSLLLSILSADGTPSVDTNTLMGTSLWGQLGSPSQPPVPQPAHVPQYSHQQQAQQEAPKLEATLATPNPLVPISGVMSYQNAGGVAVAPLSVSEPLVSQAQVPASTAKPSTIDEAEKRKKLVSQFATMASRLGIHLPPQVLRASMEGRQVAVPAVATPTGDSASRVQPASPFPVTSGNTASLQPIVQELQSTAEAAIAAVSKKHPLEENASSAKQPTYSKRRKKASLGECERRLASLQAENNLLKRHLHNIANKSAALQTEQKAAEAQIRHLWRSNATQQQLDAAVNNLTELYSDYGKRRQDELSFHLEQLRRLANPTNVTKMGLWALGQQSVLKKNPIAGMLQKELDITSQQGRKIVEQREKIRHVSSNLKECLDLLGKLQTLCEKKTNIFHDRLSKCREILTPRQVVKLILWIHDHAQVLENVCPGWGSETLHS</sequence>
<evidence type="ECO:0008006" key="4">
    <source>
        <dbReference type="Google" id="ProtNLM"/>
    </source>
</evidence>
<dbReference type="EMBL" id="BDSP01000107">
    <property type="protein sequence ID" value="GAX16598.1"/>
    <property type="molecule type" value="Genomic_DNA"/>
</dbReference>
<proteinExistence type="predicted"/>
<dbReference type="OrthoDB" id="295274at2759"/>
<organism evidence="2 3">
    <name type="scientific">Fistulifera solaris</name>
    <name type="common">Oleaginous diatom</name>
    <dbReference type="NCBI Taxonomy" id="1519565"/>
    <lineage>
        <taxon>Eukaryota</taxon>
        <taxon>Sar</taxon>
        <taxon>Stramenopiles</taxon>
        <taxon>Ochrophyta</taxon>
        <taxon>Bacillariophyta</taxon>
        <taxon>Bacillariophyceae</taxon>
        <taxon>Bacillariophycidae</taxon>
        <taxon>Naviculales</taxon>
        <taxon>Naviculaceae</taxon>
        <taxon>Fistulifera</taxon>
    </lineage>
</organism>
<gene>
    <name evidence="2" type="ORF">FisN_7Lh330</name>
</gene>
<protein>
    <recommendedName>
        <fullName evidence="4">BZIP domain-containing protein</fullName>
    </recommendedName>
</protein>
<feature type="region of interest" description="Disordered" evidence="1">
    <location>
        <begin position="238"/>
        <end position="259"/>
    </location>
</feature>
<name>A0A1Z5JS51_FISSO</name>